<evidence type="ECO:0000256" key="6">
    <source>
        <dbReference type="RuleBase" id="RU366058"/>
    </source>
</evidence>
<dbReference type="STRING" id="1121331.SAMN02745248_00464"/>
<keyword evidence="9" id="KW-1185">Reference proteome</keyword>
<evidence type="ECO:0000259" key="7">
    <source>
        <dbReference type="Pfam" id="PF09335"/>
    </source>
</evidence>
<dbReference type="InterPro" id="IPR032816">
    <property type="entry name" value="VTT_dom"/>
</dbReference>
<evidence type="ECO:0000313" key="8">
    <source>
        <dbReference type="EMBL" id="SHJ58129.1"/>
    </source>
</evidence>
<keyword evidence="2 6" id="KW-1003">Cell membrane</keyword>
<feature type="transmembrane region" description="Helical" evidence="6">
    <location>
        <begin position="192"/>
        <end position="209"/>
    </location>
</feature>
<feature type="transmembrane region" description="Helical" evidence="6">
    <location>
        <begin position="78"/>
        <end position="102"/>
    </location>
</feature>
<feature type="domain" description="VTT" evidence="7">
    <location>
        <begin position="66"/>
        <end position="182"/>
    </location>
</feature>
<feature type="transmembrane region" description="Helical" evidence="6">
    <location>
        <begin position="12"/>
        <end position="29"/>
    </location>
</feature>
<keyword evidence="5 6" id="KW-0472">Membrane</keyword>
<dbReference type="Pfam" id="PF09335">
    <property type="entry name" value="VTT_dom"/>
    <property type="match status" value="1"/>
</dbReference>
<evidence type="ECO:0000256" key="4">
    <source>
        <dbReference type="ARBA" id="ARBA00022989"/>
    </source>
</evidence>
<feature type="transmembrane region" description="Helical" evidence="6">
    <location>
        <begin position="128"/>
        <end position="150"/>
    </location>
</feature>
<evidence type="ECO:0000313" key="9">
    <source>
        <dbReference type="Proteomes" id="UP000183952"/>
    </source>
</evidence>
<name>A0A1M6KGR2_9CLOT</name>
<gene>
    <name evidence="8" type="ORF">SAMN02745248_00464</name>
</gene>
<dbReference type="OrthoDB" id="9812980at2"/>
<proteinExistence type="inferred from homology"/>
<dbReference type="RefSeq" id="WP_072901867.1">
    <property type="nucleotide sequence ID" value="NZ_FRAD01000004.1"/>
</dbReference>
<comment type="subcellular location">
    <subcellularLocation>
        <location evidence="1 6">Cell membrane</location>
        <topology evidence="1 6">Multi-pass membrane protein</topology>
    </subcellularLocation>
</comment>
<reference evidence="8 9" key="1">
    <citation type="submission" date="2016-11" db="EMBL/GenBank/DDBJ databases">
        <authorList>
            <person name="Jaros S."/>
            <person name="Januszkiewicz K."/>
            <person name="Wedrychowicz H."/>
        </authorList>
    </citation>
    <scope>NUCLEOTIDE SEQUENCE [LARGE SCALE GENOMIC DNA]</scope>
    <source>
        <strain evidence="8 9">DSM 3090</strain>
    </source>
</reference>
<evidence type="ECO:0000256" key="1">
    <source>
        <dbReference type="ARBA" id="ARBA00004651"/>
    </source>
</evidence>
<dbReference type="AlphaFoldDB" id="A0A1M6KGR2"/>
<keyword evidence="4 6" id="KW-1133">Transmembrane helix</keyword>
<dbReference type="EMBL" id="FRAD01000004">
    <property type="protein sequence ID" value="SHJ58129.1"/>
    <property type="molecule type" value="Genomic_DNA"/>
</dbReference>
<protein>
    <recommendedName>
        <fullName evidence="6">TVP38/TMEM64 family membrane protein</fullName>
    </recommendedName>
</protein>
<evidence type="ECO:0000256" key="3">
    <source>
        <dbReference type="ARBA" id="ARBA00022692"/>
    </source>
</evidence>
<accession>A0A1M6KGR2</accession>
<dbReference type="PANTHER" id="PTHR12677">
    <property type="entry name" value="GOLGI APPARATUS MEMBRANE PROTEIN TVP38-RELATED"/>
    <property type="match status" value="1"/>
</dbReference>
<dbReference type="GO" id="GO:0005886">
    <property type="term" value="C:plasma membrane"/>
    <property type="evidence" value="ECO:0007669"/>
    <property type="project" value="UniProtKB-SubCell"/>
</dbReference>
<feature type="transmembrane region" description="Helical" evidence="6">
    <location>
        <begin position="49"/>
        <end position="66"/>
    </location>
</feature>
<organism evidence="8 9">
    <name type="scientific">Hathewaya proteolytica DSM 3090</name>
    <dbReference type="NCBI Taxonomy" id="1121331"/>
    <lineage>
        <taxon>Bacteria</taxon>
        <taxon>Bacillati</taxon>
        <taxon>Bacillota</taxon>
        <taxon>Clostridia</taxon>
        <taxon>Eubacteriales</taxon>
        <taxon>Clostridiaceae</taxon>
        <taxon>Hathewaya</taxon>
    </lineage>
</organism>
<dbReference type="Proteomes" id="UP000183952">
    <property type="component" value="Unassembled WGS sequence"/>
</dbReference>
<dbReference type="PANTHER" id="PTHR12677:SF59">
    <property type="entry name" value="GOLGI APPARATUS MEMBRANE PROTEIN TVP38-RELATED"/>
    <property type="match status" value="1"/>
</dbReference>
<dbReference type="InterPro" id="IPR015414">
    <property type="entry name" value="TMEM64"/>
</dbReference>
<evidence type="ECO:0000256" key="5">
    <source>
        <dbReference type="ARBA" id="ARBA00023136"/>
    </source>
</evidence>
<feature type="transmembrane region" description="Helical" evidence="6">
    <location>
        <begin position="162"/>
        <end position="180"/>
    </location>
</feature>
<sequence length="226" mass="24901">MDKKTKNSLVKILALAIIMISVFFLFSKLKVNDYGPSDIKNFILSKGNLGPVVYIILLTLLPLVLFPDSVLVIGGGMVYGLVWGTILTSIGSLLGGIIAFMLSRKLGRDFVKKITKKDLVMFKEDNKLGGFFVILMLRLIPLFPFKVVSYSAGLSNIKLKDFSIATVIGSLPGIIVYTNLGDKTNNVGSAEFYKAIIILIALFVVSFIIKKVVAMKNKNILKNKYK</sequence>
<comment type="similarity">
    <text evidence="6">Belongs to the TVP38/TMEM64 family.</text>
</comment>
<keyword evidence="3 6" id="KW-0812">Transmembrane</keyword>
<evidence type="ECO:0000256" key="2">
    <source>
        <dbReference type="ARBA" id="ARBA00022475"/>
    </source>
</evidence>